<feature type="domain" description="Acyltransferase 3" evidence="8">
    <location>
        <begin position="13"/>
        <end position="363"/>
    </location>
</feature>
<evidence type="ECO:0000256" key="3">
    <source>
        <dbReference type="ARBA" id="ARBA00022475"/>
    </source>
</evidence>
<keyword evidence="9" id="KW-0808">Transferase</keyword>
<evidence type="ECO:0000259" key="8">
    <source>
        <dbReference type="Pfam" id="PF01757"/>
    </source>
</evidence>
<dbReference type="RefSeq" id="WP_110813795.1">
    <property type="nucleotide sequence ID" value="NZ_QJTE01000002.1"/>
</dbReference>
<gene>
    <name evidence="9" type="ORF">DFP88_102538</name>
</gene>
<feature type="transmembrane region" description="Helical" evidence="7">
    <location>
        <begin position="345"/>
        <end position="366"/>
    </location>
</feature>
<reference evidence="9 10" key="1">
    <citation type="submission" date="2018-06" db="EMBL/GenBank/DDBJ databases">
        <title>Genomic Encyclopedia of Type Strains, Phase III (KMG-III): the genomes of soil and plant-associated and newly described type strains.</title>
        <authorList>
            <person name="Whitman W."/>
        </authorList>
    </citation>
    <scope>NUCLEOTIDE SEQUENCE [LARGE SCALE GENOMIC DNA]</scope>
    <source>
        <strain evidence="9 10">CECT 9025</strain>
    </source>
</reference>
<evidence type="ECO:0000256" key="2">
    <source>
        <dbReference type="ARBA" id="ARBA00007400"/>
    </source>
</evidence>
<comment type="similarity">
    <text evidence="2">Belongs to the acyltransferase 3 family.</text>
</comment>
<evidence type="ECO:0000256" key="7">
    <source>
        <dbReference type="SAM" id="Phobius"/>
    </source>
</evidence>
<keyword evidence="5 7" id="KW-1133">Transmembrane helix</keyword>
<feature type="transmembrane region" description="Helical" evidence="7">
    <location>
        <begin position="12"/>
        <end position="32"/>
    </location>
</feature>
<feature type="transmembrane region" description="Helical" evidence="7">
    <location>
        <begin position="173"/>
        <end position="195"/>
    </location>
</feature>
<evidence type="ECO:0000313" key="9">
    <source>
        <dbReference type="EMBL" id="PYE84735.1"/>
    </source>
</evidence>
<name>A0A318STQ3_9RHOB</name>
<evidence type="ECO:0000256" key="6">
    <source>
        <dbReference type="ARBA" id="ARBA00023136"/>
    </source>
</evidence>
<feature type="transmembrane region" description="Helical" evidence="7">
    <location>
        <begin position="247"/>
        <end position="267"/>
    </location>
</feature>
<feature type="transmembrane region" description="Helical" evidence="7">
    <location>
        <begin position="148"/>
        <end position="167"/>
    </location>
</feature>
<comment type="subcellular location">
    <subcellularLocation>
        <location evidence="1">Cell membrane</location>
        <topology evidence="1">Multi-pass membrane protein</topology>
    </subcellularLocation>
</comment>
<dbReference type="InterPro" id="IPR002656">
    <property type="entry name" value="Acyl_transf_3_dom"/>
</dbReference>
<dbReference type="PANTHER" id="PTHR40074:SF2">
    <property type="entry name" value="O-ACETYLTRANSFERASE WECH"/>
    <property type="match status" value="1"/>
</dbReference>
<keyword evidence="6 7" id="KW-0472">Membrane</keyword>
<evidence type="ECO:0000256" key="5">
    <source>
        <dbReference type="ARBA" id="ARBA00022989"/>
    </source>
</evidence>
<dbReference type="OrthoDB" id="1072135at2"/>
<dbReference type="EMBL" id="QJTE01000002">
    <property type="protein sequence ID" value="PYE84735.1"/>
    <property type="molecule type" value="Genomic_DNA"/>
</dbReference>
<evidence type="ECO:0000313" key="10">
    <source>
        <dbReference type="Proteomes" id="UP000248311"/>
    </source>
</evidence>
<feature type="transmembrane region" description="Helical" evidence="7">
    <location>
        <begin position="207"/>
        <end position="227"/>
    </location>
</feature>
<accession>A0A318STQ3</accession>
<organism evidence="9 10">
    <name type="scientific">Pseudoroseicyclus aestuarii</name>
    <dbReference type="NCBI Taxonomy" id="1795041"/>
    <lineage>
        <taxon>Bacteria</taxon>
        <taxon>Pseudomonadati</taxon>
        <taxon>Pseudomonadota</taxon>
        <taxon>Alphaproteobacteria</taxon>
        <taxon>Rhodobacterales</taxon>
        <taxon>Paracoccaceae</taxon>
        <taxon>Pseudoroseicyclus</taxon>
    </lineage>
</organism>
<keyword evidence="9" id="KW-0012">Acyltransferase</keyword>
<dbReference type="GO" id="GO:0005886">
    <property type="term" value="C:plasma membrane"/>
    <property type="evidence" value="ECO:0007669"/>
    <property type="project" value="UniProtKB-SubCell"/>
</dbReference>
<keyword evidence="10" id="KW-1185">Reference proteome</keyword>
<evidence type="ECO:0000256" key="4">
    <source>
        <dbReference type="ARBA" id="ARBA00022692"/>
    </source>
</evidence>
<protein>
    <submittedName>
        <fullName evidence="9">Surface polysaccharide O-acyltransferase-like enzyme</fullName>
    </submittedName>
</protein>
<dbReference type="Pfam" id="PF01757">
    <property type="entry name" value="Acyl_transf_3"/>
    <property type="match status" value="1"/>
</dbReference>
<keyword evidence="3" id="KW-1003">Cell membrane</keyword>
<dbReference type="Proteomes" id="UP000248311">
    <property type="component" value="Unassembled WGS sequence"/>
</dbReference>
<feature type="transmembrane region" description="Helical" evidence="7">
    <location>
        <begin position="96"/>
        <end position="117"/>
    </location>
</feature>
<dbReference type="GO" id="GO:0016413">
    <property type="term" value="F:O-acetyltransferase activity"/>
    <property type="evidence" value="ECO:0007669"/>
    <property type="project" value="TreeGrafter"/>
</dbReference>
<feature type="transmembrane region" description="Helical" evidence="7">
    <location>
        <begin position="52"/>
        <end position="75"/>
    </location>
</feature>
<comment type="caution">
    <text evidence="9">The sequence shown here is derived from an EMBL/GenBank/DDBJ whole genome shotgun (WGS) entry which is preliminary data.</text>
</comment>
<dbReference type="AlphaFoldDB" id="A0A318STQ3"/>
<evidence type="ECO:0000256" key="1">
    <source>
        <dbReference type="ARBA" id="ARBA00004651"/>
    </source>
</evidence>
<proteinExistence type="inferred from homology"/>
<dbReference type="GO" id="GO:0009246">
    <property type="term" value="P:enterobacterial common antigen biosynthetic process"/>
    <property type="evidence" value="ECO:0007669"/>
    <property type="project" value="TreeGrafter"/>
</dbReference>
<keyword evidence="4 7" id="KW-0812">Transmembrane</keyword>
<dbReference type="PANTHER" id="PTHR40074">
    <property type="entry name" value="O-ACETYLTRANSFERASE WECH"/>
    <property type="match status" value="1"/>
</dbReference>
<feature type="transmembrane region" description="Helical" evidence="7">
    <location>
        <begin position="315"/>
        <end position="333"/>
    </location>
</feature>
<feature type="transmembrane region" description="Helical" evidence="7">
    <location>
        <begin position="288"/>
        <end position="309"/>
    </location>
</feature>
<sequence length="398" mass="43343">MSTAPASPSARLLWLDALRVLAGVSIICMHASAAPDGSPFSDATPAGRALPVLLQTLFYMARTELFLVISLFLLAMSLHRRPRGYGAVIAEQAQRLLVPFVFWVAVYVCVNLALGYHLGWGHYLLRALTSQAEIWIGYLLLGDVKQHMHFLPTLFALVLAFPLYRMAVARPALGLVLIPLLILKRQLNMAVWGGIEDPVATQYLLRAIRIATYTGYGLVGAAFYGIFLRVGAGGEGGSWDRARSARLQRAVLTSLGLLALACLWIKFGQAMAVIQSGTWSRNYPNADSAHLLMPVALFGLVMLAPLRWPGWIGRLAPYSFGIFLVHPMLLDLFRLIAEGRIMTPSLYVLTNIGFAVAGSYALALALSRVPALSWTIGLGPLPWARRRAGTRPLAAPSA</sequence>